<feature type="domain" description="CN hydrolase" evidence="2">
    <location>
        <begin position="16"/>
        <end position="256"/>
    </location>
</feature>
<dbReference type="CDD" id="cd07197">
    <property type="entry name" value="nitrilase"/>
    <property type="match status" value="1"/>
</dbReference>
<gene>
    <name evidence="3" type="ORF">SAMN04488561_0714</name>
</gene>
<dbReference type="PROSITE" id="PS50263">
    <property type="entry name" value="CN_HYDROLASE"/>
    <property type="match status" value="1"/>
</dbReference>
<evidence type="ECO:0000256" key="1">
    <source>
        <dbReference type="ARBA" id="ARBA00010613"/>
    </source>
</evidence>
<protein>
    <submittedName>
        <fullName evidence="3">Predicted amidohydrolase</fullName>
    </submittedName>
</protein>
<dbReference type="STRING" id="561176.SAMN04488561_0714"/>
<evidence type="ECO:0000313" key="4">
    <source>
        <dbReference type="Proteomes" id="UP000181980"/>
    </source>
</evidence>
<dbReference type="Gene3D" id="3.60.110.10">
    <property type="entry name" value="Carbon-nitrogen hydrolase"/>
    <property type="match status" value="1"/>
</dbReference>
<dbReference type="GO" id="GO:0016787">
    <property type="term" value="F:hydrolase activity"/>
    <property type="evidence" value="ECO:0007669"/>
    <property type="project" value="UniProtKB-KW"/>
</dbReference>
<name>A0A1H5H0A1_9ACTN</name>
<dbReference type="EMBL" id="FNUC01000003">
    <property type="protein sequence ID" value="SEE21377.1"/>
    <property type="molecule type" value="Genomic_DNA"/>
</dbReference>
<dbReference type="AlphaFoldDB" id="A0A1H5H0A1"/>
<organism evidence="3 4">
    <name type="scientific">Jiangella alba</name>
    <dbReference type="NCBI Taxonomy" id="561176"/>
    <lineage>
        <taxon>Bacteria</taxon>
        <taxon>Bacillati</taxon>
        <taxon>Actinomycetota</taxon>
        <taxon>Actinomycetes</taxon>
        <taxon>Jiangellales</taxon>
        <taxon>Jiangellaceae</taxon>
        <taxon>Jiangella</taxon>
    </lineage>
</organism>
<dbReference type="InterPro" id="IPR036526">
    <property type="entry name" value="C-N_Hydrolase_sf"/>
</dbReference>
<dbReference type="PANTHER" id="PTHR23088">
    <property type="entry name" value="NITRILASE-RELATED"/>
    <property type="match status" value="1"/>
</dbReference>
<dbReference type="PANTHER" id="PTHR23088:SF27">
    <property type="entry name" value="DEAMINATED GLUTATHIONE AMIDASE"/>
    <property type="match status" value="1"/>
</dbReference>
<dbReference type="Proteomes" id="UP000181980">
    <property type="component" value="Unassembled WGS sequence"/>
</dbReference>
<evidence type="ECO:0000259" key="2">
    <source>
        <dbReference type="PROSITE" id="PS50263"/>
    </source>
</evidence>
<sequence>MLPTLAPYDHHVRGTLRVGACQTPEILGDTGSALECIEDFAKKADAQDVDLLLFPECFLQGYLVEEQHIRQSALDLSSSVFDSILKSLEGIKPALVFGVIERDGQRYFNSAVVVTRGRLLGVYRKTHLVPGESLFHAGDAYPTFELHGVRFGINICHDTQFAEAAAPIAAQGAQLLLVPAQNMMRRATAIHWKHLHNTIRAERVRETGMWLVSADVTGERDEDRVGLGPTSVINPLAELVAQVPLMTTGMIVADIA</sequence>
<accession>A0A1H5H0A1</accession>
<dbReference type="InterPro" id="IPR003010">
    <property type="entry name" value="C-N_Hydrolase"/>
</dbReference>
<keyword evidence="3" id="KW-0378">Hydrolase</keyword>
<keyword evidence="4" id="KW-1185">Reference proteome</keyword>
<comment type="similarity">
    <text evidence="1">Belongs to the carbon-nitrogen hydrolase superfamily. NIT1/NIT2 family.</text>
</comment>
<evidence type="ECO:0000313" key="3">
    <source>
        <dbReference type="EMBL" id="SEE21377.1"/>
    </source>
</evidence>
<reference evidence="4" key="1">
    <citation type="submission" date="2016-10" db="EMBL/GenBank/DDBJ databases">
        <authorList>
            <person name="Varghese N."/>
            <person name="Submissions S."/>
        </authorList>
    </citation>
    <scope>NUCLEOTIDE SEQUENCE [LARGE SCALE GENOMIC DNA]</scope>
    <source>
        <strain evidence="4">DSM 45237</strain>
    </source>
</reference>
<proteinExistence type="inferred from homology"/>
<dbReference type="Pfam" id="PF00795">
    <property type="entry name" value="CN_hydrolase"/>
    <property type="match status" value="1"/>
</dbReference>
<dbReference type="SUPFAM" id="SSF56317">
    <property type="entry name" value="Carbon-nitrogen hydrolase"/>
    <property type="match status" value="1"/>
</dbReference>